<name>A0ABS8V9F6_DATST</name>
<dbReference type="Proteomes" id="UP000823775">
    <property type="component" value="Unassembled WGS sequence"/>
</dbReference>
<comment type="caution">
    <text evidence="1">The sequence shown here is derived from an EMBL/GenBank/DDBJ whole genome shotgun (WGS) entry which is preliminary data.</text>
</comment>
<proteinExistence type="predicted"/>
<sequence length="138" mass="15880">MGATSTNMFEQWKKKGEVQDRKIGKAIMEHLKMLTRHVMETKIWSANAIRIVERMEQIDDEGYFLNDEKELKLGNLMPSLLGTLKKKPESIGIRIETRNSRDPRDQLDGKDNMNAKYVVSYRVNIMRSGKTLNYGGGC</sequence>
<protein>
    <submittedName>
        <fullName evidence="1">Uncharacterized protein</fullName>
    </submittedName>
</protein>
<accession>A0ABS8V9F6</accession>
<keyword evidence="2" id="KW-1185">Reference proteome</keyword>
<dbReference type="EMBL" id="JACEIK010003753">
    <property type="protein sequence ID" value="MCD9642991.1"/>
    <property type="molecule type" value="Genomic_DNA"/>
</dbReference>
<organism evidence="1 2">
    <name type="scientific">Datura stramonium</name>
    <name type="common">Jimsonweed</name>
    <name type="synonym">Common thornapple</name>
    <dbReference type="NCBI Taxonomy" id="4076"/>
    <lineage>
        <taxon>Eukaryota</taxon>
        <taxon>Viridiplantae</taxon>
        <taxon>Streptophyta</taxon>
        <taxon>Embryophyta</taxon>
        <taxon>Tracheophyta</taxon>
        <taxon>Spermatophyta</taxon>
        <taxon>Magnoliopsida</taxon>
        <taxon>eudicotyledons</taxon>
        <taxon>Gunneridae</taxon>
        <taxon>Pentapetalae</taxon>
        <taxon>asterids</taxon>
        <taxon>lamiids</taxon>
        <taxon>Solanales</taxon>
        <taxon>Solanaceae</taxon>
        <taxon>Solanoideae</taxon>
        <taxon>Datureae</taxon>
        <taxon>Datura</taxon>
    </lineage>
</organism>
<evidence type="ECO:0000313" key="2">
    <source>
        <dbReference type="Proteomes" id="UP000823775"/>
    </source>
</evidence>
<reference evidence="1 2" key="1">
    <citation type="journal article" date="2021" name="BMC Genomics">
        <title>Datura genome reveals duplications of psychoactive alkaloid biosynthetic genes and high mutation rate following tissue culture.</title>
        <authorList>
            <person name="Rajewski A."/>
            <person name="Carter-House D."/>
            <person name="Stajich J."/>
            <person name="Litt A."/>
        </authorList>
    </citation>
    <scope>NUCLEOTIDE SEQUENCE [LARGE SCALE GENOMIC DNA]</scope>
    <source>
        <strain evidence="1">AR-01</strain>
    </source>
</reference>
<gene>
    <name evidence="1" type="ORF">HAX54_030089</name>
</gene>
<evidence type="ECO:0000313" key="1">
    <source>
        <dbReference type="EMBL" id="MCD9642991.1"/>
    </source>
</evidence>